<dbReference type="InterPro" id="IPR000644">
    <property type="entry name" value="CBS_dom"/>
</dbReference>
<proteinExistence type="predicted"/>
<gene>
    <name evidence="4" type="ordered locus">Acid_0752</name>
</gene>
<dbReference type="OrthoDB" id="9802114at2"/>
<dbReference type="KEGG" id="sus:Acid_0752"/>
<dbReference type="Pfam" id="PF00571">
    <property type="entry name" value="CBS"/>
    <property type="match status" value="2"/>
</dbReference>
<dbReference type="SMART" id="SM00116">
    <property type="entry name" value="CBS"/>
    <property type="match status" value="2"/>
</dbReference>
<dbReference type="PANTHER" id="PTHR43080:SF2">
    <property type="entry name" value="CBS DOMAIN-CONTAINING PROTEIN"/>
    <property type="match status" value="1"/>
</dbReference>
<dbReference type="CDD" id="cd04622">
    <property type="entry name" value="CBS_pair_HRP1_like"/>
    <property type="match status" value="1"/>
</dbReference>
<feature type="domain" description="CBS" evidence="3">
    <location>
        <begin position="7"/>
        <end position="66"/>
    </location>
</feature>
<dbReference type="SUPFAM" id="SSF54631">
    <property type="entry name" value="CBS-domain pair"/>
    <property type="match status" value="1"/>
</dbReference>
<protein>
    <submittedName>
        <fullName evidence="4">Putative signal-transduction protein with CBS domains</fullName>
    </submittedName>
</protein>
<evidence type="ECO:0000259" key="3">
    <source>
        <dbReference type="PROSITE" id="PS51371"/>
    </source>
</evidence>
<dbReference type="EMBL" id="CP000473">
    <property type="protein sequence ID" value="ABJ81751.1"/>
    <property type="molecule type" value="Genomic_DNA"/>
</dbReference>
<name>Q02B15_SOLUE</name>
<reference evidence="4" key="1">
    <citation type="submission" date="2006-10" db="EMBL/GenBank/DDBJ databases">
        <title>Complete sequence of Solibacter usitatus Ellin6076.</title>
        <authorList>
            <consortium name="US DOE Joint Genome Institute"/>
            <person name="Copeland A."/>
            <person name="Lucas S."/>
            <person name="Lapidus A."/>
            <person name="Barry K."/>
            <person name="Detter J.C."/>
            <person name="Glavina del Rio T."/>
            <person name="Hammon N."/>
            <person name="Israni S."/>
            <person name="Dalin E."/>
            <person name="Tice H."/>
            <person name="Pitluck S."/>
            <person name="Thompson L.S."/>
            <person name="Brettin T."/>
            <person name="Bruce D."/>
            <person name="Han C."/>
            <person name="Tapia R."/>
            <person name="Gilna P."/>
            <person name="Schmutz J."/>
            <person name="Larimer F."/>
            <person name="Land M."/>
            <person name="Hauser L."/>
            <person name="Kyrpides N."/>
            <person name="Mikhailova N."/>
            <person name="Janssen P.H."/>
            <person name="Kuske C.R."/>
            <person name="Richardson P."/>
        </authorList>
    </citation>
    <scope>NUCLEOTIDE SEQUENCE</scope>
    <source>
        <strain evidence="4">Ellin6076</strain>
    </source>
</reference>
<dbReference type="STRING" id="234267.Acid_0752"/>
<evidence type="ECO:0000256" key="1">
    <source>
        <dbReference type="ARBA" id="ARBA00023122"/>
    </source>
</evidence>
<dbReference type="PANTHER" id="PTHR43080">
    <property type="entry name" value="CBS DOMAIN-CONTAINING PROTEIN CBSX3, MITOCHONDRIAL"/>
    <property type="match status" value="1"/>
</dbReference>
<dbReference type="HOGENOM" id="CLU_040681_12_0_0"/>
<dbReference type="eggNOG" id="COG0517">
    <property type="taxonomic scope" value="Bacteria"/>
</dbReference>
<organism evidence="4">
    <name type="scientific">Solibacter usitatus (strain Ellin6076)</name>
    <dbReference type="NCBI Taxonomy" id="234267"/>
    <lineage>
        <taxon>Bacteria</taxon>
        <taxon>Pseudomonadati</taxon>
        <taxon>Acidobacteriota</taxon>
        <taxon>Terriglobia</taxon>
        <taxon>Bryobacterales</taxon>
        <taxon>Solibacteraceae</taxon>
        <taxon>Candidatus Solibacter</taxon>
    </lineage>
</organism>
<keyword evidence="1 2" id="KW-0129">CBS domain</keyword>
<evidence type="ECO:0000313" key="4">
    <source>
        <dbReference type="EMBL" id="ABJ81751.1"/>
    </source>
</evidence>
<sequence>MKCKQAMTPDPVCCIPTDTVSNVAKRMKTEDVGSLPVCESRTSRKLVGIITDRDLAIKVVADSRDPNKVTTGDVMTWNPMTCHPDDDLDIAVHSMQSEQVRRIPIVNDAGVLVGIISQADIALRGSRPERTGEMVEDISRHSHAGVF</sequence>
<dbReference type="InParanoid" id="Q02B15"/>
<accession>Q02B15</accession>
<dbReference type="PROSITE" id="PS51371">
    <property type="entry name" value="CBS"/>
    <property type="match status" value="2"/>
</dbReference>
<dbReference type="InterPro" id="IPR046342">
    <property type="entry name" value="CBS_dom_sf"/>
</dbReference>
<feature type="domain" description="CBS" evidence="3">
    <location>
        <begin position="75"/>
        <end position="131"/>
    </location>
</feature>
<dbReference type="AlphaFoldDB" id="Q02B15"/>
<evidence type="ECO:0000256" key="2">
    <source>
        <dbReference type="PROSITE-ProRule" id="PRU00703"/>
    </source>
</evidence>
<dbReference type="Gene3D" id="3.10.580.10">
    <property type="entry name" value="CBS-domain"/>
    <property type="match status" value="1"/>
</dbReference>
<dbReference type="InterPro" id="IPR051257">
    <property type="entry name" value="Diverse_CBS-Domain"/>
</dbReference>